<dbReference type="PANTHER" id="PTHR34384:SF5">
    <property type="entry name" value="L-2,3-DIAMINOPROPANOATE--CITRATE LIGASE"/>
    <property type="match status" value="1"/>
</dbReference>
<comment type="pathway">
    <text evidence="1">Siderophore biosynthesis.</text>
</comment>
<evidence type="ECO:0000313" key="6">
    <source>
        <dbReference type="EMBL" id="MBH5337351.1"/>
    </source>
</evidence>
<comment type="similarity">
    <text evidence="2">Belongs to the IucA/IucC family.</text>
</comment>
<name>A0ABS0NQC1_9ACTN</name>
<evidence type="ECO:0000256" key="1">
    <source>
        <dbReference type="ARBA" id="ARBA00004924"/>
    </source>
</evidence>
<comment type="caution">
    <text evidence="6">The sequence shown here is derived from an EMBL/GenBank/DDBJ whole genome shotgun (WGS) entry which is preliminary data.</text>
</comment>
<feature type="domain" description="Aerobactin siderophore biosynthesis IucA/IucC N-terminal" evidence="4">
    <location>
        <begin position="321"/>
        <end position="559"/>
    </location>
</feature>
<dbReference type="EMBL" id="JACYXC010000001">
    <property type="protein sequence ID" value="MBH5337351.1"/>
    <property type="molecule type" value="Genomic_DNA"/>
</dbReference>
<dbReference type="PANTHER" id="PTHR34384">
    <property type="entry name" value="L-2,3-DIAMINOPROPANOATE--CITRATE LIGASE"/>
    <property type="match status" value="1"/>
</dbReference>
<dbReference type="Gene3D" id="1.10.510.40">
    <property type="match status" value="1"/>
</dbReference>
<feature type="region of interest" description="Disordered" evidence="3">
    <location>
        <begin position="262"/>
        <end position="281"/>
    </location>
</feature>
<evidence type="ECO:0000259" key="5">
    <source>
        <dbReference type="Pfam" id="PF06276"/>
    </source>
</evidence>
<evidence type="ECO:0000259" key="4">
    <source>
        <dbReference type="Pfam" id="PF04183"/>
    </source>
</evidence>
<evidence type="ECO:0000256" key="3">
    <source>
        <dbReference type="SAM" id="MobiDB-lite"/>
    </source>
</evidence>
<reference evidence="6 7" key="1">
    <citation type="submission" date="2020-09" db="EMBL/GenBank/DDBJ databases">
        <title>Biosynthesis of the nuclear factor of activated T cells inhibitor NFAT-133 and its congeners in Streptomyces pactum.</title>
        <authorList>
            <person name="Zhou W."/>
            <person name="Posri P."/>
            <person name="Abugrain M.E."/>
            <person name="Weisberg A.J."/>
            <person name="Chang J.H."/>
            <person name="Mahmud T."/>
        </authorList>
    </citation>
    <scope>NUCLEOTIDE SEQUENCE [LARGE SCALE GENOMIC DNA]</scope>
    <source>
        <strain evidence="6 7">ATCC 27456</strain>
    </source>
</reference>
<protein>
    <submittedName>
        <fullName evidence="6">Iron transporter</fullName>
    </submittedName>
</protein>
<sequence>MPGFASVPADAALQGAAPAAVPETSVASELVIVPEAWSATAVPGVRPEAATATTHATTAPHSTVPHAPGDPRRPAAGACPDAPGPATGTSPEARGRVACTPPGVPGPVPGGAPDTATAAGAPQPAGAVPPGLPAMAAGRARGTRGAPGPYAGDLRRDPGPVFRDPLHHPEPSVAADAAAVENLLRCWVRETGAPRPDGGWLRIVPAAGGPALRAPVRYWSATGWHRFGHPVVEGGPEQAPPVDAVTLAALLGREARYAVAPAGAPGAQGGHAGGDGRRPTAPGTAAVADLVGRVAESVCRTAVFLAARRTGRPAEGEPSRFLDGEQALLWGHPLHPAPKSREGFTEAEALRYSPESYGSFPLHWFAVARSVLASDSAWTRRGRAVSAEQLVRSLAGQVPPGLPDAAVPLPLHPWQAREIRHRPEVAALFDAGLLTDLGPAGPRWCPTSSLRTVYRPAAPAMLKLSLAVRITNSRRENLRKELNRGVEVHRLLRTGLHGEWQAACPAGSGSSGGCFDIVRDPAWLAVDAPDGTPVTGLDVVIRHNPFGAADDALCLAGLTAVRPGPEPGSTLARVVARLAAGTGRTPHTVATEWFLRYLHTVVRPVLWLDGAAGVALEAHQQNTVVLLDRAGWPVGGRYRDNQGYYFRASHRAALDRRLPGIGEHSDTFVEDEVADERFAYYLGINNVLGLIGAFGSQRLADEGVLLAAFRRFLARAAAEPAGTRSTLPARLLDSPTLRCKANLLTRLHGLDELEGPVESQSVYVTIGNPVARSG</sequence>
<dbReference type="InterPro" id="IPR022770">
    <property type="entry name" value="IucA/IucC-like_C"/>
</dbReference>
<organism evidence="6 7">
    <name type="scientific">Streptomyces pactum</name>
    <dbReference type="NCBI Taxonomy" id="68249"/>
    <lineage>
        <taxon>Bacteria</taxon>
        <taxon>Bacillati</taxon>
        <taxon>Actinomycetota</taxon>
        <taxon>Actinomycetes</taxon>
        <taxon>Kitasatosporales</taxon>
        <taxon>Streptomycetaceae</taxon>
        <taxon>Streptomyces</taxon>
    </lineage>
</organism>
<feature type="domain" description="Aerobactin siderophore biosynthesis IucA/IucC-like C-terminal" evidence="5">
    <location>
        <begin position="592"/>
        <end position="754"/>
    </location>
</feature>
<evidence type="ECO:0000313" key="7">
    <source>
        <dbReference type="Proteomes" id="UP000807371"/>
    </source>
</evidence>
<proteinExistence type="inferred from homology"/>
<dbReference type="Proteomes" id="UP000807371">
    <property type="component" value="Unassembled WGS sequence"/>
</dbReference>
<keyword evidence="7" id="KW-1185">Reference proteome</keyword>
<dbReference type="Gene3D" id="6.10.250.3370">
    <property type="match status" value="1"/>
</dbReference>
<feature type="compositionally biased region" description="Low complexity" evidence="3">
    <location>
        <begin position="74"/>
        <end position="89"/>
    </location>
</feature>
<feature type="region of interest" description="Disordered" evidence="3">
    <location>
        <begin position="51"/>
        <end position="132"/>
    </location>
</feature>
<dbReference type="Pfam" id="PF06276">
    <property type="entry name" value="FhuF"/>
    <property type="match status" value="1"/>
</dbReference>
<feature type="compositionally biased region" description="Low complexity" evidence="3">
    <location>
        <begin position="51"/>
        <end position="67"/>
    </location>
</feature>
<dbReference type="InterPro" id="IPR007310">
    <property type="entry name" value="Aerobactin_biosyn_IucA/IucC_N"/>
</dbReference>
<evidence type="ECO:0000256" key="2">
    <source>
        <dbReference type="ARBA" id="ARBA00007832"/>
    </source>
</evidence>
<dbReference type="Pfam" id="PF04183">
    <property type="entry name" value="IucA_IucC"/>
    <property type="match status" value="1"/>
</dbReference>
<accession>A0ABS0NQC1</accession>
<feature type="compositionally biased region" description="Low complexity" evidence="3">
    <location>
        <begin position="111"/>
        <end position="132"/>
    </location>
</feature>
<gene>
    <name evidence="6" type="ORF">IHE55_22355</name>
</gene>
<dbReference type="InterPro" id="IPR037455">
    <property type="entry name" value="LucA/IucC-like"/>
</dbReference>